<dbReference type="PANTHER" id="PTHR13016">
    <property type="entry name" value="AMMECR1 HOMOLOG"/>
    <property type="match status" value="1"/>
</dbReference>
<keyword evidence="4" id="KW-1185">Reference proteome</keyword>
<accession>A0A7L7KQA2</accession>
<dbReference type="Proteomes" id="UP000514720">
    <property type="component" value="Chromosome"/>
</dbReference>
<dbReference type="Pfam" id="PF02900">
    <property type="entry name" value="LigB"/>
    <property type="match status" value="1"/>
</dbReference>
<dbReference type="AlphaFoldDB" id="A0A7L7KQA2"/>
<evidence type="ECO:0000256" key="1">
    <source>
        <dbReference type="SAM" id="Coils"/>
    </source>
</evidence>
<dbReference type="NCBIfam" id="TIGR00296">
    <property type="entry name" value="TIGR00296 family protein"/>
    <property type="match status" value="1"/>
</dbReference>
<dbReference type="KEGG" id="xcl:G4Z02_03560"/>
<evidence type="ECO:0000313" key="4">
    <source>
        <dbReference type="Proteomes" id="UP000514720"/>
    </source>
</evidence>
<reference evidence="3 4" key="1">
    <citation type="submission" date="2020-02" db="EMBL/GenBank/DDBJ databases">
        <authorList>
            <person name="Zheng R.K."/>
            <person name="Sun C.M."/>
        </authorList>
    </citation>
    <scope>NUCLEOTIDE SEQUENCE [LARGE SCALE GENOMIC DNA]</scope>
    <source>
        <strain evidence="4">zrk13</strain>
    </source>
</reference>
<proteinExistence type="predicted"/>
<evidence type="ECO:0000313" key="3">
    <source>
        <dbReference type="EMBL" id="QMS84867.1"/>
    </source>
</evidence>
<dbReference type="EMBL" id="CP048914">
    <property type="protein sequence ID" value="QMS84867.1"/>
    <property type="molecule type" value="Genomic_DNA"/>
</dbReference>
<dbReference type="InterPro" id="IPR027623">
    <property type="entry name" value="AmmeMemoSam_A"/>
</dbReference>
<dbReference type="InterPro" id="IPR002733">
    <property type="entry name" value="AMMECR1_domain"/>
</dbReference>
<dbReference type="SUPFAM" id="SSF143447">
    <property type="entry name" value="AMMECR1-like"/>
    <property type="match status" value="1"/>
</dbReference>
<dbReference type="PROSITE" id="PS51112">
    <property type="entry name" value="AMMECR1"/>
    <property type="match status" value="1"/>
</dbReference>
<dbReference type="NCBIfam" id="TIGR04335">
    <property type="entry name" value="AmmeMemoSam_A"/>
    <property type="match status" value="1"/>
</dbReference>
<dbReference type="Pfam" id="PF01871">
    <property type="entry name" value="AMMECR1"/>
    <property type="match status" value="1"/>
</dbReference>
<keyword evidence="1" id="KW-0175">Coiled coil</keyword>
<dbReference type="InterPro" id="IPR023473">
    <property type="entry name" value="AMMECR1"/>
</dbReference>
<dbReference type="PANTHER" id="PTHR13016:SF0">
    <property type="entry name" value="AMME SYNDROME CANDIDATE GENE 1 PROTEIN"/>
    <property type="match status" value="1"/>
</dbReference>
<dbReference type="InterPro" id="IPR004183">
    <property type="entry name" value="Xdiol_dOase_suB"/>
</dbReference>
<feature type="coiled-coil region" evidence="1">
    <location>
        <begin position="274"/>
        <end position="301"/>
    </location>
</feature>
<dbReference type="InterPro" id="IPR036071">
    <property type="entry name" value="AMMECR1_dom_sf"/>
</dbReference>
<name>A0A7L7KQA2_9MOLU</name>
<dbReference type="GO" id="GO:0016702">
    <property type="term" value="F:oxidoreductase activity, acting on single donors with incorporation of molecular oxygen, incorporation of two atoms of oxygen"/>
    <property type="evidence" value="ECO:0007669"/>
    <property type="project" value="UniProtKB-ARBA"/>
</dbReference>
<protein>
    <submittedName>
        <fullName evidence="3">AmmeMemoRadiSam system protein A</fullName>
    </submittedName>
</protein>
<sequence>MMILKAYTVPHPPIIIPEIGRGEERKIQATIDAYHAIAKEIRDLQPDTIIISSPHSTVYSNYFHISPHSKASGSFISFGFPTISTNVSYDTTLVQRIEELAILSDIPAGTQGERDNQLDHGVLVPLYFINQYYSDYKLVRIGPSGLSSQEHYRLGQTIQKALDSDKKVIYIASGDLSHKLKKDGPYGFVKEGPIFDREIVSILNEANFLKLLSLDSTLCHKAAECGYGSFNIMAGVLDGYDVISNVYSYEGPFGVGYVVAGFTPTSPNINRHFLSQYNESLQEGQRSIRNHEDEYVTLARQSLEYYINHHKPLPRPKNLSKELTSSKAGVFVSLHKNGRLRGCIGTTGPTTICIADEIIHNAISAGTRDPRFPKVTAKELPDIIYSVDVLFPPEAITSINDLDPKRYGVIVKSGYKSGLLLPNLNGVDTAEEQVDIARQKAGIHKKDNYTLKRFEVIRHH</sequence>
<dbReference type="SUPFAM" id="SSF53213">
    <property type="entry name" value="LigB-like"/>
    <property type="match status" value="1"/>
</dbReference>
<dbReference type="GO" id="GO:0008198">
    <property type="term" value="F:ferrous iron binding"/>
    <property type="evidence" value="ECO:0007669"/>
    <property type="project" value="InterPro"/>
</dbReference>
<dbReference type="InterPro" id="IPR027485">
    <property type="entry name" value="AMMECR1_N"/>
</dbReference>
<evidence type="ECO:0000259" key="2">
    <source>
        <dbReference type="PROSITE" id="PS51112"/>
    </source>
</evidence>
<gene>
    <name evidence="3" type="primary">amrA</name>
    <name evidence="3" type="ORF">G4Z02_03560</name>
</gene>
<organism evidence="3 4">
    <name type="scientific">Candidatus Xianfuyuplasma coldseepsis</name>
    <dbReference type="NCBI Taxonomy" id="2782163"/>
    <lineage>
        <taxon>Bacteria</taxon>
        <taxon>Bacillati</taxon>
        <taxon>Mycoplasmatota</taxon>
        <taxon>Mollicutes</taxon>
        <taxon>Candidatus Izemoplasmatales</taxon>
        <taxon>Candidatus Izemoplasmataceae</taxon>
        <taxon>Candidatus Xianfuyuplasma</taxon>
    </lineage>
</organism>
<feature type="domain" description="AMMECR1" evidence="2">
    <location>
        <begin position="290"/>
        <end position="460"/>
    </location>
</feature>
<dbReference type="Gene3D" id="3.40.830.10">
    <property type="entry name" value="LigB-like"/>
    <property type="match status" value="1"/>
</dbReference>
<dbReference type="Gene3D" id="3.30.700.20">
    <property type="entry name" value="Hypothetical protein ph0010, domain 1"/>
    <property type="match status" value="1"/>
</dbReference>
<dbReference type="CDD" id="cd07951">
    <property type="entry name" value="ED_3B_N_AMMECR1"/>
    <property type="match status" value="1"/>
</dbReference>